<dbReference type="GO" id="GO:0009279">
    <property type="term" value="C:cell outer membrane"/>
    <property type="evidence" value="ECO:0007669"/>
    <property type="project" value="TreeGrafter"/>
</dbReference>
<feature type="chain" id="PRO_5042500385" evidence="1">
    <location>
        <begin position="20"/>
        <end position="783"/>
    </location>
</feature>
<evidence type="ECO:0000256" key="1">
    <source>
        <dbReference type="SAM" id="SignalP"/>
    </source>
</evidence>
<sequence length="783" mass="81983">MKCVLASLLLLAMAPLARADAAAVTGADPGPASLPSDPAAPNELYLEVTVNAESTGLILRFTQVGKGLRSSVANLQQLGLDPARLGASGQAEVALDAIPGLRYDYDAARQSVSLQVADDLRSPYRISARTTAQTPPSRVTPGAVLNYEAYAELGQTRRAAIFNDLRYFNDSGVFSNTGTLNLGSDQRKYMRFDTFWSHADTETLQTWQVGDLISSSLSWSRAVRVGGVQWRKNFQLRPDLLTFPVASVDGTALVPSSLSLYVNGVQQYAASVPSGPFVLNQVAGINGAGQATIITRDALGRSVTTVLPLYVDTRMLAGGLSDYSVEAGAVRRDYGRRLFGYERQLVASASGRHGVSDNLTIEGHAELAAGLYQAGAGALVRLGQAGVLNGSLSASAGRSRGVQLGAGYQYMGPRFSVDAQSVRASAGFGDLASRDGSPVVRAADRLTVSLPLPAGSSISSSYISYRTPGAPPSKLATLGYSATLFHGLFFNASLFQDLRQREKRGFYFGLSMAFDNNLAISVNSSRQNGESGRSISAQRAADFGGGFGWNLQAGTAGSNAYRQAQVEYLGNDGRVSARTQSSSMGNASSLGAAGALVLMDGHIETARQVGNGFALVSTGGVGNIPVLHENRQIGVTGRSGYLLVPNLNPYGNNQISIATDELDVDARVPVSNINVVPQHLAGVLAAFPIERYSAATVIVQDAQGRPLATGLPVLHVQSGKQTVVGFDGIVFVDDLLEQNQLQVGEGDSACTVRFAYARPAAGGLPVIGPLHCVSAAAGAGAGR</sequence>
<dbReference type="AlphaFoldDB" id="A0AAJ4MTW7"/>
<evidence type="ECO:0000313" key="3">
    <source>
        <dbReference type="Proteomes" id="UP000662821"/>
    </source>
</evidence>
<dbReference type="Proteomes" id="UP000662821">
    <property type="component" value="Chromosome"/>
</dbReference>
<dbReference type="InterPro" id="IPR000015">
    <property type="entry name" value="Fimb_usher"/>
</dbReference>
<reference evidence="2 3" key="1">
    <citation type="submission" date="2021-03" db="EMBL/GenBank/DDBJ databases">
        <title>Draft genome sequence of Janthinobacterium sp. strain PLB02 isolated from infected primmorphs (Lubomirskia baicalensis).</title>
        <authorList>
            <person name="Chernogor L.I."/>
            <person name="Belikov S.I."/>
            <person name="Petrushin I.S."/>
        </authorList>
    </citation>
    <scope>NUCLEOTIDE SEQUENCE [LARGE SCALE GENOMIC DNA]</scope>
    <source>
        <strain evidence="2 3">PLB02</strain>
    </source>
</reference>
<organism evidence="2 3">
    <name type="scientific">Janthinobacterium lividum</name>
    <dbReference type="NCBI Taxonomy" id="29581"/>
    <lineage>
        <taxon>Bacteria</taxon>
        <taxon>Pseudomonadati</taxon>
        <taxon>Pseudomonadota</taxon>
        <taxon>Betaproteobacteria</taxon>
        <taxon>Burkholderiales</taxon>
        <taxon>Oxalobacteraceae</taxon>
        <taxon>Janthinobacterium</taxon>
    </lineage>
</organism>
<dbReference type="PANTHER" id="PTHR30451">
    <property type="entry name" value="OUTER MEMBRANE USHER PROTEIN"/>
    <property type="match status" value="1"/>
</dbReference>
<dbReference type="Gene3D" id="2.60.40.2610">
    <property type="entry name" value="Outer membrane usher protein FimD, plug domain"/>
    <property type="match status" value="1"/>
</dbReference>
<feature type="signal peptide" evidence="1">
    <location>
        <begin position="1"/>
        <end position="19"/>
    </location>
</feature>
<evidence type="ECO:0000313" key="2">
    <source>
        <dbReference type="EMBL" id="QSX97095.1"/>
    </source>
</evidence>
<dbReference type="Pfam" id="PF00577">
    <property type="entry name" value="Usher"/>
    <property type="match status" value="2"/>
</dbReference>
<dbReference type="GO" id="GO:0015473">
    <property type="term" value="F:fimbrial usher porin activity"/>
    <property type="evidence" value="ECO:0007669"/>
    <property type="project" value="InterPro"/>
</dbReference>
<keyword evidence="1" id="KW-0732">Signal</keyword>
<gene>
    <name evidence="2" type="ORF">J3P46_03775</name>
</gene>
<dbReference type="EMBL" id="CP071520">
    <property type="protein sequence ID" value="QSX97095.1"/>
    <property type="molecule type" value="Genomic_DNA"/>
</dbReference>
<proteinExistence type="predicted"/>
<dbReference type="PANTHER" id="PTHR30451:SF5">
    <property type="entry name" value="SLR0019 PROTEIN"/>
    <property type="match status" value="1"/>
</dbReference>
<dbReference type="RefSeq" id="WP_151092350.1">
    <property type="nucleotide sequence ID" value="NZ_CP071520.1"/>
</dbReference>
<name>A0AAJ4MTW7_9BURK</name>
<protein>
    <submittedName>
        <fullName evidence="2">Fimbrial biogenesis outer membrane usher protein</fullName>
    </submittedName>
</protein>
<dbReference type="InterPro" id="IPR042186">
    <property type="entry name" value="FimD_plug_dom"/>
</dbReference>
<dbReference type="Gene3D" id="2.60.40.3110">
    <property type="match status" value="1"/>
</dbReference>
<accession>A0AAJ4MTW7</accession>
<dbReference type="GO" id="GO:0009297">
    <property type="term" value="P:pilus assembly"/>
    <property type="evidence" value="ECO:0007669"/>
    <property type="project" value="InterPro"/>
</dbReference>